<keyword evidence="3" id="KW-0238">DNA-binding</keyword>
<protein>
    <submittedName>
        <fullName evidence="7">DUF6538 domain-containing protein</fullName>
    </submittedName>
</protein>
<dbReference type="InterPro" id="IPR046668">
    <property type="entry name" value="DUF6538"/>
</dbReference>
<name>A0ABW4YU25_9HYPH</name>
<evidence type="ECO:0000313" key="7">
    <source>
        <dbReference type="EMBL" id="MFD2139890.1"/>
    </source>
</evidence>
<keyword evidence="4" id="KW-0233">DNA recombination</keyword>
<dbReference type="RefSeq" id="WP_378295798.1">
    <property type="nucleotide sequence ID" value="NZ_JBHUHD010000001.1"/>
</dbReference>
<feature type="domain" description="Tyr recombinase" evidence="5">
    <location>
        <begin position="295"/>
        <end position="463"/>
    </location>
</feature>
<organism evidence="7 8">
    <name type="scientific">Ancylobacter oerskovii</name>
    <dbReference type="NCBI Taxonomy" id="459519"/>
    <lineage>
        <taxon>Bacteria</taxon>
        <taxon>Pseudomonadati</taxon>
        <taxon>Pseudomonadota</taxon>
        <taxon>Alphaproteobacteria</taxon>
        <taxon>Hyphomicrobiales</taxon>
        <taxon>Xanthobacteraceae</taxon>
        <taxon>Ancylobacter</taxon>
    </lineage>
</organism>
<gene>
    <name evidence="7" type="ORF">ACFSNC_05740</name>
</gene>
<dbReference type="Gene3D" id="1.10.443.10">
    <property type="entry name" value="Intergrase catalytic core"/>
    <property type="match status" value="1"/>
</dbReference>
<dbReference type="InterPro" id="IPR010998">
    <property type="entry name" value="Integrase_recombinase_N"/>
</dbReference>
<dbReference type="Proteomes" id="UP001597299">
    <property type="component" value="Unassembled WGS sequence"/>
</dbReference>
<dbReference type="SUPFAM" id="SSF56349">
    <property type="entry name" value="DNA breaking-rejoining enzymes"/>
    <property type="match status" value="1"/>
</dbReference>
<dbReference type="InterPro" id="IPR002104">
    <property type="entry name" value="Integrase_catalytic"/>
</dbReference>
<reference evidence="8" key="1">
    <citation type="journal article" date="2019" name="Int. J. Syst. Evol. Microbiol.">
        <title>The Global Catalogue of Microorganisms (GCM) 10K type strain sequencing project: providing services to taxonomists for standard genome sequencing and annotation.</title>
        <authorList>
            <consortium name="The Broad Institute Genomics Platform"/>
            <consortium name="The Broad Institute Genome Sequencing Center for Infectious Disease"/>
            <person name="Wu L."/>
            <person name="Ma J."/>
        </authorList>
    </citation>
    <scope>NUCLEOTIDE SEQUENCE [LARGE SCALE GENOMIC DNA]</scope>
    <source>
        <strain evidence="8">CCM 7435</strain>
    </source>
</reference>
<dbReference type="PANTHER" id="PTHR30349:SF41">
    <property type="entry name" value="INTEGRASE_RECOMBINASE PROTEIN MJ0367-RELATED"/>
    <property type="match status" value="1"/>
</dbReference>
<dbReference type="PANTHER" id="PTHR30349">
    <property type="entry name" value="PHAGE INTEGRASE-RELATED"/>
    <property type="match status" value="1"/>
</dbReference>
<dbReference type="Pfam" id="PF20172">
    <property type="entry name" value="DUF6538"/>
    <property type="match status" value="1"/>
</dbReference>
<evidence type="ECO:0000259" key="6">
    <source>
        <dbReference type="Pfam" id="PF20172"/>
    </source>
</evidence>
<evidence type="ECO:0000256" key="1">
    <source>
        <dbReference type="ARBA" id="ARBA00008857"/>
    </source>
</evidence>
<evidence type="ECO:0000256" key="3">
    <source>
        <dbReference type="ARBA" id="ARBA00023125"/>
    </source>
</evidence>
<dbReference type="InterPro" id="IPR011010">
    <property type="entry name" value="DNA_brk_join_enz"/>
</dbReference>
<dbReference type="EMBL" id="JBHUHD010000001">
    <property type="protein sequence ID" value="MFD2139890.1"/>
    <property type="molecule type" value="Genomic_DNA"/>
</dbReference>
<dbReference type="InterPro" id="IPR050090">
    <property type="entry name" value="Tyrosine_recombinase_XerCD"/>
</dbReference>
<accession>A0ABW4YU25</accession>
<evidence type="ECO:0000259" key="5">
    <source>
        <dbReference type="Pfam" id="PF00589"/>
    </source>
</evidence>
<evidence type="ECO:0000313" key="8">
    <source>
        <dbReference type="Proteomes" id="UP001597299"/>
    </source>
</evidence>
<dbReference type="InterPro" id="IPR013762">
    <property type="entry name" value="Integrase-like_cat_sf"/>
</dbReference>
<proteinExistence type="inferred from homology"/>
<evidence type="ECO:0000256" key="4">
    <source>
        <dbReference type="ARBA" id="ARBA00023172"/>
    </source>
</evidence>
<keyword evidence="8" id="KW-1185">Reference proteome</keyword>
<evidence type="ECO:0000256" key="2">
    <source>
        <dbReference type="ARBA" id="ARBA00022908"/>
    </source>
</evidence>
<comment type="caution">
    <text evidence="7">The sequence shown here is derived from an EMBL/GenBank/DDBJ whole genome shotgun (WGS) entry which is preliminary data.</text>
</comment>
<feature type="domain" description="DUF6538" evidence="6">
    <location>
        <begin position="43"/>
        <end position="100"/>
    </location>
</feature>
<keyword evidence="2" id="KW-0229">DNA integration</keyword>
<dbReference type="Pfam" id="PF00589">
    <property type="entry name" value="Phage_integrase"/>
    <property type="match status" value="1"/>
</dbReference>
<dbReference type="Gene3D" id="1.10.150.130">
    <property type="match status" value="1"/>
</dbReference>
<comment type="similarity">
    <text evidence="1">Belongs to the 'phage' integrase family.</text>
</comment>
<sequence>MDDKSNSYKGSWTSGGLWGTHLGYATGYVVNSMARPSSLDRRHLEQKNGQWRVTIAVPRDLQSKLGTRLKRPLRTDSLAVANRLKWSVVAELRAEIAAARGGTVKDPTVREALEIARHFMKADDVDRAILDDMIVSRAEEIAGPPASVVDEETGEPLLIHDSAKEARATTYVALARGQATPIVTHHDAYLAQLHVKPRTVGDDVRAIRYLEAWCGKDGVPPTIQAITRKVAVRFADDIGSVAGSLSPVTLNKYLRRLSRYWQWMAHREHVEADVWRGVTLAAPPAAHDEEERAFTEEEMKKLLYGQPSQEMHDLMRIAALTGARLDAIVCLRVGDCEDGVFVFKPQKKERSSRAVPIHPALVEIVERRSKGRKAEDDLFPEWPAPRSSTTLRERSFKASNAFTAYRREVKVDARAPGKRRALTNFHSFRRWFITMAERADQPEHIIAAVVGHKRTGMTLGRYSAGPLMEQARRCVEAVRLPPAPR</sequence>